<reference evidence="1 2" key="1">
    <citation type="submission" date="2018-07" db="EMBL/GenBank/DDBJ databases">
        <title>A high quality draft genome assembly of the barn swallow (H. rustica rustica).</title>
        <authorList>
            <person name="Formenti G."/>
            <person name="Chiara M."/>
            <person name="Poveda L."/>
            <person name="Francoijs K.-J."/>
            <person name="Bonisoli-Alquati A."/>
            <person name="Canova L."/>
            <person name="Gianfranceschi L."/>
            <person name="Horner D.S."/>
            <person name="Saino N."/>
        </authorList>
    </citation>
    <scope>NUCLEOTIDE SEQUENCE [LARGE SCALE GENOMIC DNA]</scope>
    <source>
        <strain evidence="1">Chelidonia</strain>
        <tissue evidence="1">Blood</tissue>
    </source>
</reference>
<comment type="caution">
    <text evidence="1">The sequence shown here is derived from an EMBL/GenBank/DDBJ whole genome shotgun (WGS) entry which is preliminary data.</text>
</comment>
<name>A0A3M0IJL2_HIRRU</name>
<evidence type="ECO:0000313" key="1">
    <source>
        <dbReference type="EMBL" id="RMB88512.1"/>
    </source>
</evidence>
<protein>
    <submittedName>
        <fullName evidence="1">Uncharacterized protein</fullName>
    </submittedName>
</protein>
<dbReference type="AlphaFoldDB" id="A0A3M0IJL2"/>
<proteinExistence type="predicted"/>
<organism evidence="1 2">
    <name type="scientific">Hirundo rustica rustica</name>
    <dbReference type="NCBI Taxonomy" id="333673"/>
    <lineage>
        <taxon>Eukaryota</taxon>
        <taxon>Metazoa</taxon>
        <taxon>Chordata</taxon>
        <taxon>Craniata</taxon>
        <taxon>Vertebrata</taxon>
        <taxon>Euteleostomi</taxon>
        <taxon>Archelosauria</taxon>
        <taxon>Archosauria</taxon>
        <taxon>Dinosauria</taxon>
        <taxon>Saurischia</taxon>
        <taxon>Theropoda</taxon>
        <taxon>Coelurosauria</taxon>
        <taxon>Aves</taxon>
        <taxon>Neognathae</taxon>
        <taxon>Neoaves</taxon>
        <taxon>Telluraves</taxon>
        <taxon>Australaves</taxon>
        <taxon>Passeriformes</taxon>
        <taxon>Sylvioidea</taxon>
        <taxon>Hirundinidae</taxon>
        <taxon>Hirundo</taxon>
    </lineage>
</organism>
<keyword evidence="2" id="KW-1185">Reference proteome</keyword>
<dbReference type="Proteomes" id="UP000269221">
    <property type="component" value="Unassembled WGS sequence"/>
</dbReference>
<accession>A0A3M0IJL2</accession>
<evidence type="ECO:0000313" key="2">
    <source>
        <dbReference type="Proteomes" id="UP000269221"/>
    </source>
</evidence>
<sequence>MPRLPLVAGRSCLLTLQPLLVSRHGDCSRCSSSFPTSVDRRWCYVCQRGILHTKPLQHYTLFGYVRYCRNENISCEHQKDPNPTLFPVVDHVGMVTICRKTTGDKPHPMMINKSQLYLD</sequence>
<gene>
    <name evidence="1" type="ORF">DUI87_35089</name>
</gene>
<dbReference type="EMBL" id="QRBI01000322">
    <property type="protein sequence ID" value="RMB88512.1"/>
    <property type="molecule type" value="Genomic_DNA"/>
</dbReference>